<dbReference type="SUPFAM" id="SSF56112">
    <property type="entry name" value="Protein kinase-like (PK-like)"/>
    <property type="match status" value="1"/>
</dbReference>
<feature type="binding site" evidence="3">
    <location>
        <position position="550"/>
    </location>
    <ligand>
        <name>ATP</name>
        <dbReference type="ChEBI" id="CHEBI:30616"/>
    </ligand>
</feature>
<dbReference type="Proteomes" id="UP001342631">
    <property type="component" value="Unassembled WGS sequence"/>
</dbReference>
<dbReference type="InterPro" id="IPR000719">
    <property type="entry name" value="Prot_kinase_dom"/>
</dbReference>
<evidence type="ECO:0000256" key="2">
    <source>
        <dbReference type="ARBA" id="ARBA00022840"/>
    </source>
</evidence>
<evidence type="ECO:0000259" key="4">
    <source>
        <dbReference type="PROSITE" id="PS50011"/>
    </source>
</evidence>
<dbReference type="Gene3D" id="3.30.200.20">
    <property type="entry name" value="Phosphorylase Kinase, domain 1"/>
    <property type="match status" value="1"/>
</dbReference>
<feature type="domain" description="Protein kinase" evidence="4">
    <location>
        <begin position="521"/>
        <end position="794"/>
    </location>
</feature>
<evidence type="ECO:0000313" key="5">
    <source>
        <dbReference type="EMBL" id="GMU11553.1"/>
    </source>
</evidence>
<keyword evidence="1 3" id="KW-0547">Nucleotide-binding</keyword>
<dbReference type="SMART" id="SM00220">
    <property type="entry name" value="S_TKc"/>
    <property type="match status" value="1"/>
</dbReference>
<keyword evidence="2 3" id="KW-0067">ATP-binding</keyword>
<dbReference type="Pfam" id="PF00069">
    <property type="entry name" value="Pkinase"/>
    <property type="match status" value="2"/>
</dbReference>
<name>A0ABQ6R5H4_9BACT</name>
<dbReference type="Pfam" id="PF13401">
    <property type="entry name" value="AAA_22"/>
    <property type="match status" value="1"/>
</dbReference>
<dbReference type="PROSITE" id="PS00108">
    <property type="entry name" value="PROTEIN_KINASE_ST"/>
    <property type="match status" value="1"/>
</dbReference>
<dbReference type="Gene3D" id="3.40.50.300">
    <property type="entry name" value="P-loop containing nucleotide triphosphate hydrolases"/>
    <property type="match status" value="1"/>
</dbReference>
<dbReference type="PANTHER" id="PTHR44167:SF24">
    <property type="entry name" value="SERINE_THREONINE-PROTEIN KINASE CHK2"/>
    <property type="match status" value="1"/>
</dbReference>
<evidence type="ECO:0000256" key="1">
    <source>
        <dbReference type="ARBA" id="ARBA00022741"/>
    </source>
</evidence>
<dbReference type="InterPro" id="IPR027417">
    <property type="entry name" value="P-loop_NTPase"/>
</dbReference>
<dbReference type="Gene3D" id="1.10.510.10">
    <property type="entry name" value="Transferase(Phosphotransferase) domain 1"/>
    <property type="match status" value="1"/>
</dbReference>
<dbReference type="EMBL" id="BTTX01000014">
    <property type="protein sequence ID" value="GMU11553.1"/>
    <property type="molecule type" value="Genomic_DNA"/>
</dbReference>
<dbReference type="InterPro" id="IPR011009">
    <property type="entry name" value="Kinase-like_dom_sf"/>
</dbReference>
<protein>
    <recommendedName>
        <fullName evidence="4">Protein kinase domain-containing protein</fullName>
    </recommendedName>
</protein>
<organism evidence="5 6">
    <name type="scientific">Corallococcus caeni</name>
    <dbReference type="NCBI Taxonomy" id="3082388"/>
    <lineage>
        <taxon>Bacteria</taxon>
        <taxon>Pseudomonadati</taxon>
        <taxon>Myxococcota</taxon>
        <taxon>Myxococcia</taxon>
        <taxon>Myxococcales</taxon>
        <taxon>Cystobacterineae</taxon>
        <taxon>Myxococcaceae</taxon>
        <taxon>Corallococcus</taxon>
    </lineage>
</organism>
<proteinExistence type="predicted"/>
<comment type="caution">
    <text evidence="5">The sequence shown here is derived from an EMBL/GenBank/DDBJ whole genome shotgun (WGS) entry which is preliminary data.</text>
</comment>
<accession>A0ABQ6R5H4</accession>
<dbReference type="InterPro" id="IPR017441">
    <property type="entry name" value="Protein_kinase_ATP_BS"/>
</dbReference>
<dbReference type="PROSITE" id="PS50011">
    <property type="entry name" value="PROTEIN_KINASE_DOM"/>
    <property type="match status" value="1"/>
</dbReference>
<dbReference type="InterPro" id="IPR049945">
    <property type="entry name" value="AAA_22"/>
</dbReference>
<reference evidence="5 6" key="1">
    <citation type="journal article" date="2024" name="Arch. Microbiol.">
        <title>Corallococcus caeni sp. nov., a novel myxobacterium isolated from activated sludge.</title>
        <authorList>
            <person name="Tomita S."/>
            <person name="Nakai R."/>
            <person name="Kuroda K."/>
            <person name="Kurashita H."/>
            <person name="Hatamoto M."/>
            <person name="Yamaguchi T."/>
            <person name="Narihiro T."/>
        </authorList>
    </citation>
    <scope>NUCLEOTIDE SEQUENCE [LARGE SCALE GENOMIC DNA]</scope>
    <source>
        <strain evidence="5 6">NO1</strain>
    </source>
</reference>
<sequence>MDPKQRQHLRDQVRNNTSYGPDVIAFLDANKLALNRFERLRAGDDYFAFLEITPQIKEQFGVRGDELLLLFLNHENQEQWFLEEMRRKLLQLRLSKSAVLILSRDMKIGDLCRQAYSDTQGGYKTALVALTLSGIRSARTNQERATLLYGAFKNQAFTIDHFDTRGPVPHDLFGRNHLLAQIENDLRQSNEGVALLGIRRVGKTSVLKRVLSQLEQDPQETWVVGYYDAQTDNISANINTVAAGLQVSLRKAVYARGYQIPAMPKNQTPAEQLRTMIEEVTSKTQYRIVLAIDEIEWLAPIASSESAQRRGEDSLRLFGLLRSLKQQHSSRVALAICGINETLCEMPQINGRPNPNLDWYRTHYVKLLSSDDTFEMLRELGERMGLVLDDEFLRSVWRAFGGHAYLARQFCSEAAKDVLQRPGVLDVGRFSDKYADFSGRARSIFEEILKHLAQFYENEYEVLRKISRDEQLAGSDGLAMRHLKNYGLVLRLESGALRITSEAFKAFASTHTVEEVRRERFKLLTQLGMGATGTVWKAWDSESQSMVALKVFTQEAVGNAAQAEMQLMQAVASKYTPRPIAATTHGELPVLAMELIEGRSLEHLLKERQVIRGDALIKLSYNLFASLESFHPEVARLRQLQSQGDLGPLAYLEYMDVKDGGYLHRDLKPANIIVTSEEDWTLRLIDFGLASPAQREGLSNVGTPDYMPPDIGVSRWDSTFDLYALGRIFWRCAFGVLNKYDEIDGFVGRKLGENDYKESVRDFFKTALNPSAKHRYVSVQDMRKDWDSALLAFI</sequence>
<gene>
    <name evidence="5" type="ORF">ASNO1_78070</name>
</gene>
<dbReference type="SUPFAM" id="SSF52540">
    <property type="entry name" value="P-loop containing nucleoside triphosphate hydrolases"/>
    <property type="match status" value="1"/>
</dbReference>
<keyword evidence="6" id="KW-1185">Reference proteome</keyword>
<evidence type="ECO:0000313" key="6">
    <source>
        <dbReference type="Proteomes" id="UP001342631"/>
    </source>
</evidence>
<dbReference type="PROSITE" id="PS00107">
    <property type="entry name" value="PROTEIN_KINASE_ATP"/>
    <property type="match status" value="1"/>
</dbReference>
<dbReference type="PANTHER" id="PTHR44167">
    <property type="entry name" value="OVARIAN-SPECIFIC SERINE/THREONINE-PROTEIN KINASE LOK-RELATED"/>
    <property type="match status" value="1"/>
</dbReference>
<dbReference type="InterPro" id="IPR008271">
    <property type="entry name" value="Ser/Thr_kinase_AS"/>
</dbReference>
<evidence type="ECO:0000256" key="3">
    <source>
        <dbReference type="PROSITE-ProRule" id="PRU10141"/>
    </source>
</evidence>